<keyword evidence="2" id="KW-0560">Oxidoreductase</keyword>
<keyword evidence="5" id="KW-1185">Reference proteome</keyword>
<name>A0A4Y3QXQ1_STRCI</name>
<dbReference type="AlphaFoldDB" id="A0A4Y3QXQ1"/>
<dbReference type="PANTHER" id="PTHR43669:SF12">
    <property type="entry name" value="BLR5618 PROTEIN"/>
    <property type="match status" value="1"/>
</dbReference>
<dbReference type="SUPFAM" id="SSF51735">
    <property type="entry name" value="NAD(P)-binding Rossmann-fold domains"/>
    <property type="match status" value="1"/>
</dbReference>
<dbReference type="CDD" id="cd05233">
    <property type="entry name" value="SDR_c"/>
    <property type="match status" value="1"/>
</dbReference>
<dbReference type="Gene3D" id="3.40.50.720">
    <property type="entry name" value="NAD(P)-binding Rossmann-like Domain"/>
    <property type="match status" value="1"/>
</dbReference>
<dbReference type="Pfam" id="PF00106">
    <property type="entry name" value="adh_short"/>
    <property type="match status" value="1"/>
</dbReference>
<evidence type="ECO:0000313" key="4">
    <source>
        <dbReference type="EMBL" id="GEB50174.1"/>
    </source>
</evidence>
<evidence type="ECO:0000256" key="3">
    <source>
        <dbReference type="RuleBase" id="RU000363"/>
    </source>
</evidence>
<proteinExistence type="inferred from homology"/>
<dbReference type="InterPro" id="IPR036291">
    <property type="entry name" value="NAD(P)-bd_dom_sf"/>
</dbReference>
<dbReference type="GO" id="GO:0016491">
    <property type="term" value="F:oxidoreductase activity"/>
    <property type="evidence" value="ECO:0007669"/>
    <property type="project" value="UniProtKB-KW"/>
</dbReference>
<dbReference type="InterPro" id="IPR020904">
    <property type="entry name" value="Sc_DH/Rdtase_CS"/>
</dbReference>
<dbReference type="PRINTS" id="PR00081">
    <property type="entry name" value="GDHRDH"/>
</dbReference>
<comment type="caution">
    <text evidence="4">The sequence shown here is derived from an EMBL/GenBank/DDBJ whole genome shotgun (WGS) entry which is preliminary data.</text>
</comment>
<accession>A0A4Y3QXQ1</accession>
<sequence>MTPDTREPQQRAGAPAVKVAAVTGAGSGIGRSVALTLADAGWSVVLAGRREEPLRETAALAGGAASVLCVPTDVTEPGAVSALFDAVEERHGRLDLLFNNAGTFGPAVPVDELSPEDWRAVVDTNLTGAFLCAQGAFRLMKRQRPHGGRIINNGSISAHAPRPDSIAYTATKHAVTGLTKSLSLDGRRWDIACGQIDIGNAATEMTARMGQGTAQADGSVAAEPRMDAADVARTVLHMAELPLEANVQFATVLATKMPFIGRG</sequence>
<organism evidence="4 5">
    <name type="scientific">Streptomyces cacaoi</name>
    <dbReference type="NCBI Taxonomy" id="1898"/>
    <lineage>
        <taxon>Bacteria</taxon>
        <taxon>Bacillati</taxon>
        <taxon>Actinomycetota</taxon>
        <taxon>Actinomycetes</taxon>
        <taxon>Kitasatosporales</taxon>
        <taxon>Streptomycetaceae</taxon>
        <taxon>Streptomyces</taxon>
    </lineage>
</organism>
<dbReference type="EMBL" id="BJMM01000011">
    <property type="protein sequence ID" value="GEB50174.1"/>
    <property type="molecule type" value="Genomic_DNA"/>
</dbReference>
<dbReference type="OrthoDB" id="658698at2"/>
<gene>
    <name evidence="4" type="ORF">SCA03_27250</name>
</gene>
<comment type="similarity">
    <text evidence="1 3">Belongs to the short-chain dehydrogenases/reductases (SDR) family.</text>
</comment>
<dbReference type="Proteomes" id="UP000319210">
    <property type="component" value="Unassembled WGS sequence"/>
</dbReference>
<dbReference type="FunFam" id="3.40.50.720:FF:000084">
    <property type="entry name" value="Short-chain dehydrogenase reductase"/>
    <property type="match status" value="1"/>
</dbReference>
<dbReference type="PRINTS" id="PR00080">
    <property type="entry name" value="SDRFAMILY"/>
</dbReference>
<reference evidence="4 5" key="1">
    <citation type="submission" date="2019-06" db="EMBL/GenBank/DDBJ databases">
        <title>Whole genome shotgun sequence of Streptomyces cacaoi subsp. cacaoi NBRC 12748.</title>
        <authorList>
            <person name="Hosoyama A."/>
            <person name="Uohara A."/>
            <person name="Ohji S."/>
            <person name="Ichikawa N."/>
        </authorList>
    </citation>
    <scope>NUCLEOTIDE SEQUENCE [LARGE SCALE GENOMIC DNA]</scope>
    <source>
        <strain evidence="4 5">NBRC 12748</strain>
    </source>
</reference>
<dbReference type="PROSITE" id="PS00061">
    <property type="entry name" value="ADH_SHORT"/>
    <property type="match status" value="1"/>
</dbReference>
<protein>
    <submittedName>
        <fullName evidence="4">Oxidoreductase</fullName>
    </submittedName>
</protein>
<dbReference type="RefSeq" id="WP_051856394.1">
    <property type="nucleotide sequence ID" value="NZ_BJMM01000011.1"/>
</dbReference>
<dbReference type="PANTHER" id="PTHR43669">
    <property type="entry name" value="5-KETO-D-GLUCONATE 5-REDUCTASE"/>
    <property type="match status" value="1"/>
</dbReference>
<evidence type="ECO:0000256" key="2">
    <source>
        <dbReference type="ARBA" id="ARBA00023002"/>
    </source>
</evidence>
<dbReference type="InterPro" id="IPR002347">
    <property type="entry name" value="SDR_fam"/>
</dbReference>
<evidence type="ECO:0000313" key="5">
    <source>
        <dbReference type="Proteomes" id="UP000319210"/>
    </source>
</evidence>
<evidence type="ECO:0000256" key="1">
    <source>
        <dbReference type="ARBA" id="ARBA00006484"/>
    </source>
</evidence>